<name>A0A4S8KFG0_MUSBA</name>
<evidence type="ECO:0000313" key="2">
    <source>
        <dbReference type="EMBL" id="THU73808.1"/>
    </source>
</evidence>
<evidence type="ECO:0000313" key="3">
    <source>
        <dbReference type="Proteomes" id="UP000317650"/>
    </source>
</evidence>
<comment type="caution">
    <text evidence="2">The sequence shown here is derived from an EMBL/GenBank/DDBJ whole genome shotgun (WGS) entry which is preliminary data.</text>
</comment>
<feature type="region of interest" description="Disordered" evidence="1">
    <location>
        <begin position="1"/>
        <end position="37"/>
    </location>
</feature>
<sequence length="125" mass="14020">MDAAGTDGRDPSLLSGPFPDLPSVSMEPHRGGDTGDLVCERIHPPSVLVMPNDLTRRYEIRTPLTDRPPMELLTQLVSLGPKSAAQRRKRVMTWRISSGGSLRRRRQPVREGLAPSRDNYVKEKY</sequence>
<feature type="region of interest" description="Disordered" evidence="1">
    <location>
        <begin position="96"/>
        <end position="125"/>
    </location>
</feature>
<organism evidence="2 3">
    <name type="scientific">Musa balbisiana</name>
    <name type="common">Banana</name>
    <dbReference type="NCBI Taxonomy" id="52838"/>
    <lineage>
        <taxon>Eukaryota</taxon>
        <taxon>Viridiplantae</taxon>
        <taxon>Streptophyta</taxon>
        <taxon>Embryophyta</taxon>
        <taxon>Tracheophyta</taxon>
        <taxon>Spermatophyta</taxon>
        <taxon>Magnoliopsida</taxon>
        <taxon>Liliopsida</taxon>
        <taxon>Zingiberales</taxon>
        <taxon>Musaceae</taxon>
        <taxon>Musa</taxon>
    </lineage>
</organism>
<dbReference type="AlphaFoldDB" id="A0A4S8KFG0"/>
<gene>
    <name evidence="2" type="ORF">C4D60_Mb04t26750</name>
</gene>
<keyword evidence="3" id="KW-1185">Reference proteome</keyword>
<evidence type="ECO:0000256" key="1">
    <source>
        <dbReference type="SAM" id="MobiDB-lite"/>
    </source>
</evidence>
<accession>A0A4S8KFG0</accession>
<dbReference type="Proteomes" id="UP000317650">
    <property type="component" value="Chromosome 4"/>
</dbReference>
<protein>
    <submittedName>
        <fullName evidence="2">Uncharacterized protein</fullName>
    </submittedName>
</protein>
<proteinExistence type="predicted"/>
<dbReference type="EMBL" id="PYDT01000001">
    <property type="protein sequence ID" value="THU73808.1"/>
    <property type="molecule type" value="Genomic_DNA"/>
</dbReference>
<reference evidence="2 3" key="1">
    <citation type="journal article" date="2019" name="Nat. Plants">
        <title>Genome sequencing of Musa balbisiana reveals subgenome evolution and function divergence in polyploid bananas.</title>
        <authorList>
            <person name="Yao X."/>
        </authorList>
    </citation>
    <scope>NUCLEOTIDE SEQUENCE [LARGE SCALE GENOMIC DNA]</scope>
    <source>
        <strain evidence="3">cv. DH-PKW</strain>
        <tissue evidence="2">Leaves</tissue>
    </source>
</reference>
<feature type="compositionally biased region" description="Basic and acidic residues" evidence="1">
    <location>
        <begin position="27"/>
        <end position="37"/>
    </location>
</feature>